<name>A0A4P6Q276_9ACTN</name>
<dbReference type="OrthoDB" id="6293727at2"/>
<sequence>MAKKRNGEFAAQVVGSVTALAAAFVARKALTFAWTQATGKAPPTEPESPDVSLSEALGWAVVTGVGMEVTRVLAVRAAYRRFFDAGHQSGVVGIDVDVD</sequence>
<keyword evidence="1" id="KW-0472">Membrane</keyword>
<keyword evidence="3" id="KW-1185">Reference proteome</keyword>
<proteinExistence type="predicted"/>
<reference evidence="2 3" key="1">
    <citation type="submission" date="2019-02" db="EMBL/GenBank/DDBJ databases">
        <authorList>
            <person name="Khodamoradi S."/>
            <person name="Hahnke R.L."/>
            <person name="Kaempfer P."/>
            <person name="Schumann P."/>
            <person name="Rohde M."/>
            <person name="Steinert M."/>
            <person name="Luzhetskyy A."/>
            <person name="Wink J."/>
            <person name="Ruckert C."/>
        </authorList>
    </citation>
    <scope>NUCLEOTIDE SEQUENCE [LARGE SCALE GENOMIC DNA]</scope>
    <source>
        <strain evidence="2 3">M2</strain>
    </source>
</reference>
<dbReference type="Proteomes" id="UP000292235">
    <property type="component" value="Chromosome"/>
</dbReference>
<dbReference type="RefSeq" id="WP_131098859.1">
    <property type="nucleotide sequence ID" value="NZ_CP036455.1"/>
</dbReference>
<gene>
    <name evidence="2" type="ORF">EKD16_14780</name>
</gene>
<dbReference type="EMBL" id="CP036455">
    <property type="protein sequence ID" value="QBI54736.1"/>
    <property type="molecule type" value="Genomic_DNA"/>
</dbReference>
<dbReference type="Pfam" id="PF14019">
    <property type="entry name" value="DUF4235"/>
    <property type="match status" value="1"/>
</dbReference>
<keyword evidence="1" id="KW-0812">Transmembrane</keyword>
<evidence type="ECO:0000313" key="2">
    <source>
        <dbReference type="EMBL" id="QBI54736.1"/>
    </source>
</evidence>
<dbReference type="InterPro" id="IPR025329">
    <property type="entry name" value="DUF4235"/>
</dbReference>
<feature type="transmembrane region" description="Helical" evidence="1">
    <location>
        <begin position="57"/>
        <end position="79"/>
    </location>
</feature>
<keyword evidence="1" id="KW-1133">Transmembrane helix</keyword>
<protein>
    <recommendedName>
        <fullName evidence="4">DUF4235 domain-containing protein</fullName>
    </recommendedName>
</protein>
<evidence type="ECO:0000256" key="1">
    <source>
        <dbReference type="SAM" id="Phobius"/>
    </source>
</evidence>
<evidence type="ECO:0008006" key="4">
    <source>
        <dbReference type="Google" id="ProtNLM"/>
    </source>
</evidence>
<dbReference type="AlphaFoldDB" id="A0A4P6Q276"/>
<accession>A0A4P6Q276</accession>
<organism evidence="2 3">
    <name type="scientific">Streptomonospora litoralis</name>
    <dbReference type="NCBI Taxonomy" id="2498135"/>
    <lineage>
        <taxon>Bacteria</taxon>
        <taxon>Bacillati</taxon>
        <taxon>Actinomycetota</taxon>
        <taxon>Actinomycetes</taxon>
        <taxon>Streptosporangiales</taxon>
        <taxon>Nocardiopsidaceae</taxon>
        <taxon>Streptomonospora</taxon>
    </lineage>
</organism>
<evidence type="ECO:0000313" key="3">
    <source>
        <dbReference type="Proteomes" id="UP000292235"/>
    </source>
</evidence>
<dbReference type="KEGG" id="strr:EKD16_14780"/>